<name>A0A8T0CEV3_9GAMM</name>
<evidence type="ECO:0000313" key="1">
    <source>
        <dbReference type="EMBL" id="KAF7788522.1"/>
    </source>
</evidence>
<protein>
    <submittedName>
        <fullName evidence="1">Uncharacterized protein</fullName>
    </submittedName>
</protein>
<organism evidence="1 2">
    <name type="scientific">Pseudoalteromonas rubra</name>
    <dbReference type="NCBI Taxonomy" id="43658"/>
    <lineage>
        <taxon>Bacteria</taxon>
        <taxon>Pseudomonadati</taxon>
        <taxon>Pseudomonadota</taxon>
        <taxon>Gammaproteobacteria</taxon>
        <taxon>Alteromonadales</taxon>
        <taxon>Pseudoalteromonadaceae</taxon>
        <taxon>Pseudoalteromonas</taxon>
    </lineage>
</organism>
<gene>
    <name evidence="1" type="ORF">PRUB_a6001</name>
</gene>
<comment type="caution">
    <text evidence="1">The sequence shown here is derived from an EMBL/GenBank/DDBJ whole genome shotgun (WGS) entry which is preliminary data.</text>
</comment>
<proteinExistence type="predicted"/>
<reference evidence="1 2" key="1">
    <citation type="journal article" date="2012" name="J. Bacteriol.">
        <title>Genome sequence of the cycloprodigiosin-producing bacterial strain Pseudoalteromonas rubra ATCC 29570(T).</title>
        <authorList>
            <person name="Xie B.B."/>
            <person name="Shu Y.L."/>
            <person name="Qin Q.L."/>
            <person name="Rong J.C."/>
            <person name="Zhang X.Y."/>
            <person name="Chen X.L."/>
            <person name="Zhou B.C."/>
            <person name="Zhang Y.Z."/>
        </authorList>
    </citation>
    <scope>NUCLEOTIDE SEQUENCE [LARGE SCALE GENOMIC DNA]</scope>
    <source>
        <strain evidence="1 2">DSM 6842</strain>
    </source>
</reference>
<sequence length="34" mass="4036">MAEKHRSSIFISTNTVIQEIEWNINSQKKQKQAF</sequence>
<dbReference type="AlphaFoldDB" id="A0A8T0CEV3"/>
<evidence type="ECO:0000313" key="2">
    <source>
        <dbReference type="Proteomes" id="UP000016480"/>
    </source>
</evidence>
<dbReference type="EMBL" id="AHCD03000026">
    <property type="protein sequence ID" value="KAF7788522.1"/>
    <property type="molecule type" value="Genomic_DNA"/>
</dbReference>
<dbReference type="Proteomes" id="UP000016480">
    <property type="component" value="Unassembled WGS sequence"/>
</dbReference>
<accession>A0A8T0CEV3</accession>